<accession>A0ABQ1LRR4</accession>
<dbReference type="PANTHER" id="PTHR46825:SF9">
    <property type="entry name" value="BETA-LACTAMASE-RELATED DOMAIN-CONTAINING PROTEIN"/>
    <property type="match status" value="1"/>
</dbReference>
<dbReference type="Pfam" id="PF00144">
    <property type="entry name" value="Beta-lactamase"/>
    <property type="match status" value="1"/>
</dbReference>
<dbReference type="RefSeq" id="WP_188749681.1">
    <property type="nucleotide sequence ID" value="NZ_BMIK01000004.1"/>
</dbReference>
<name>A0ABQ1LRR4_9SPHI</name>
<reference evidence="4" key="1">
    <citation type="journal article" date="2019" name="Int. J. Syst. Evol. Microbiol.">
        <title>The Global Catalogue of Microorganisms (GCM) 10K type strain sequencing project: providing services to taxonomists for standard genome sequencing and annotation.</title>
        <authorList>
            <consortium name="The Broad Institute Genomics Platform"/>
            <consortium name="The Broad Institute Genome Sequencing Center for Infectious Disease"/>
            <person name="Wu L."/>
            <person name="Ma J."/>
        </authorList>
    </citation>
    <scope>NUCLEOTIDE SEQUENCE [LARGE SCALE GENOMIC DNA]</scope>
    <source>
        <strain evidence="4">CGMCC 1.15342</strain>
    </source>
</reference>
<protein>
    <recommendedName>
        <fullName evidence="2">Beta-lactamase-related domain-containing protein</fullName>
    </recommendedName>
</protein>
<organism evidence="3 4">
    <name type="scientific">Parapedobacter defluvii</name>
    <dbReference type="NCBI Taxonomy" id="2045106"/>
    <lineage>
        <taxon>Bacteria</taxon>
        <taxon>Pseudomonadati</taxon>
        <taxon>Bacteroidota</taxon>
        <taxon>Sphingobacteriia</taxon>
        <taxon>Sphingobacteriales</taxon>
        <taxon>Sphingobacteriaceae</taxon>
        <taxon>Parapedobacter</taxon>
    </lineage>
</organism>
<keyword evidence="4" id="KW-1185">Reference proteome</keyword>
<dbReference type="InterPro" id="IPR001466">
    <property type="entry name" value="Beta-lactam-related"/>
</dbReference>
<feature type="signal peptide" evidence="1">
    <location>
        <begin position="1"/>
        <end position="25"/>
    </location>
</feature>
<feature type="domain" description="Beta-lactamase-related" evidence="2">
    <location>
        <begin position="35"/>
        <end position="357"/>
    </location>
</feature>
<dbReference type="PANTHER" id="PTHR46825">
    <property type="entry name" value="D-ALANYL-D-ALANINE-CARBOXYPEPTIDASE/ENDOPEPTIDASE AMPH"/>
    <property type="match status" value="1"/>
</dbReference>
<dbReference type="Gene3D" id="3.40.710.10">
    <property type="entry name" value="DD-peptidase/beta-lactamase superfamily"/>
    <property type="match status" value="1"/>
</dbReference>
<keyword evidence="1" id="KW-0732">Signal</keyword>
<dbReference type="EMBL" id="BMIK01000004">
    <property type="protein sequence ID" value="GGC26060.1"/>
    <property type="molecule type" value="Genomic_DNA"/>
</dbReference>
<gene>
    <name evidence="3" type="ORF">GCM10011386_17590</name>
</gene>
<evidence type="ECO:0000256" key="1">
    <source>
        <dbReference type="SAM" id="SignalP"/>
    </source>
</evidence>
<comment type="caution">
    <text evidence="3">The sequence shown here is derived from an EMBL/GenBank/DDBJ whole genome shotgun (WGS) entry which is preliminary data.</text>
</comment>
<dbReference type="InterPro" id="IPR012338">
    <property type="entry name" value="Beta-lactam/transpept-like"/>
</dbReference>
<dbReference type="SUPFAM" id="SSF56601">
    <property type="entry name" value="beta-lactamase/transpeptidase-like"/>
    <property type="match status" value="1"/>
</dbReference>
<evidence type="ECO:0000259" key="2">
    <source>
        <dbReference type="Pfam" id="PF00144"/>
    </source>
</evidence>
<dbReference type="Proteomes" id="UP000597338">
    <property type="component" value="Unassembled WGS sequence"/>
</dbReference>
<proteinExistence type="predicted"/>
<feature type="chain" id="PRO_5046768708" description="Beta-lactamase-related domain-containing protein" evidence="1">
    <location>
        <begin position="26"/>
        <end position="385"/>
    </location>
</feature>
<evidence type="ECO:0000313" key="3">
    <source>
        <dbReference type="EMBL" id="GGC26060.1"/>
    </source>
</evidence>
<sequence>MKLYNRFRTTLLGTFLLFVALGVHAQRVSRAETEIAAIMDQYQAVGAAVAVVKDEKIIYNHSFGMKRIETDEPLENDDLFRIASISKSFVATGILQLVDAGKLSLDDDVSDLIGFRVRNPNFPDSVITLRMILSHRSSISDRNGYFTLDAFNPEKNPDWGKAYYDYAPGAGYRYCNLNFNLAGAILEKYSGERFDRYIADHIIKPLGLYGGYNVDELDSARFVTLYEYDGDGRRFVPADEAYRSRAEALKTYKPGYSTPVFSPTGGMKISVRDLARYMVIHMNYGRANGKRIFSAESSHAMQAVLTPESGYGMALRTIDNLIPGKLMTGHEGVAYGLYSAMYFQPQERFGMVVITNGCNTGFTHGDVINDFLMAVYDCLYRNFIQ</sequence>
<dbReference type="InterPro" id="IPR050491">
    <property type="entry name" value="AmpC-like"/>
</dbReference>
<evidence type="ECO:0000313" key="4">
    <source>
        <dbReference type="Proteomes" id="UP000597338"/>
    </source>
</evidence>